<dbReference type="EMBL" id="CP003876">
    <property type="protein sequence ID" value="AFT98302.1"/>
    <property type="molecule type" value="Genomic_DNA"/>
</dbReference>
<accession>K0EGH9</accession>
<evidence type="ECO:0000313" key="3">
    <source>
        <dbReference type="Proteomes" id="UP000006304"/>
    </source>
</evidence>
<reference evidence="2 3" key="1">
    <citation type="journal article" date="2012" name="J. Bacteriol.">
        <title>Complete genome sequence of Nocardia brasiliensis HUJEG-1.</title>
        <authorList>
            <person name="Vera-Cabrera L."/>
            <person name="Ortiz-Lopez R."/>
            <person name="Elizondo-Gonzalez R."/>
            <person name="Perez-Maya A.A."/>
            <person name="Ocampo-Candiani J."/>
        </authorList>
    </citation>
    <scope>NUCLEOTIDE SEQUENCE [LARGE SCALE GENOMIC DNA]</scope>
    <source>
        <strain evidence="3">ATCC 700358</strain>
    </source>
</reference>
<dbReference type="HOGENOM" id="CLU_876924_0_0_11"/>
<dbReference type="AlphaFoldDB" id="K0EGH9"/>
<dbReference type="STRING" id="1133849.O3I_001700"/>
<sequence length="338" mass="37407">MGYSEHGEQARIEQVPLSHLSLEVGHFSVPQIAHDMDQVLRRFRWIAPLAEAFIAVARAEFGSRARVSTCYVLDDYTAPNADPRDILGKLLTAADETGVRIDYLARRAGCAAAIPRDDDGGSSGAPISLAELVAASIVAEPDVSSSTGRRPPTAESGWLCNGRRPSDGEQPQHMWMLPFRPAEEFGRSEHSIFLDVQLWSERTESVNGRNEIHRRWSAPLLTAVWQLLRLGALRYHGAAVVRPQLFSPETPWPSRWQELPAVMQLAPDAAPFAAYRSMSIVPKHRAALVHSMQLILDHLDVDRAVIDQLVARGAAEEVPVTVSRKISDRVSHLLWDGT</sequence>
<proteinExistence type="predicted"/>
<evidence type="ECO:0000256" key="1">
    <source>
        <dbReference type="SAM" id="MobiDB-lite"/>
    </source>
</evidence>
<dbReference type="eggNOG" id="ENOG502ZB65">
    <property type="taxonomic scope" value="Bacteria"/>
</dbReference>
<keyword evidence="3" id="KW-1185">Reference proteome</keyword>
<dbReference type="InterPro" id="IPR049747">
    <property type="entry name" value="SCO2522-like"/>
</dbReference>
<dbReference type="Proteomes" id="UP000006304">
    <property type="component" value="Chromosome"/>
</dbReference>
<dbReference type="RefSeq" id="WP_014981167.1">
    <property type="nucleotide sequence ID" value="NC_018681.1"/>
</dbReference>
<feature type="region of interest" description="Disordered" evidence="1">
    <location>
        <begin position="143"/>
        <end position="170"/>
    </location>
</feature>
<name>K0EGH9_NOCB7</name>
<organism evidence="2 3">
    <name type="scientific">Nocardia brasiliensis (strain ATCC 700358 / HUJEG-1)</name>
    <dbReference type="NCBI Taxonomy" id="1133849"/>
    <lineage>
        <taxon>Bacteria</taxon>
        <taxon>Bacillati</taxon>
        <taxon>Actinomycetota</taxon>
        <taxon>Actinomycetes</taxon>
        <taxon>Mycobacteriales</taxon>
        <taxon>Nocardiaceae</taxon>
        <taxon>Nocardia</taxon>
    </lineage>
</organism>
<gene>
    <name evidence="2" type="ORF">O3I_001700</name>
</gene>
<protein>
    <submittedName>
        <fullName evidence="2">Uncharacterized protein</fullName>
    </submittedName>
</protein>
<evidence type="ECO:0000313" key="2">
    <source>
        <dbReference type="EMBL" id="AFT98302.1"/>
    </source>
</evidence>
<dbReference type="KEGG" id="nbr:O3I_001700"/>
<dbReference type="NCBIfam" id="NF040566">
    <property type="entry name" value="SCO2522_fam"/>
    <property type="match status" value="1"/>
</dbReference>